<protein>
    <submittedName>
        <fullName evidence="5">Helix-turn-helix transcriptional regulator</fullName>
    </submittedName>
</protein>
<dbReference type="GO" id="GO:0003700">
    <property type="term" value="F:DNA-binding transcription factor activity"/>
    <property type="evidence" value="ECO:0007669"/>
    <property type="project" value="InterPro"/>
</dbReference>
<organism evidence="5 6">
    <name type="scientific">Nocardioides anomalus</name>
    <dbReference type="NCBI Taxonomy" id="2712223"/>
    <lineage>
        <taxon>Bacteria</taxon>
        <taxon>Bacillati</taxon>
        <taxon>Actinomycetota</taxon>
        <taxon>Actinomycetes</taxon>
        <taxon>Propionibacteriales</taxon>
        <taxon>Nocardioidaceae</taxon>
        <taxon>Nocardioides</taxon>
    </lineage>
</organism>
<dbReference type="PROSITE" id="PS01124">
    <property type="entry name" value="HTH_ARAC_FAMILY_2"/>
    <property type="match status" value="1"/>
</dbReference>
<dbReference type="InterPro" id="IPR018060">
    <property type="entry name" value="HTH_AraC"/>
</dbReference>
<dbReference type="PROSITE" id="PS00041">
    <property type="entry name" value="HTH_ARAC_FAMILY_1"/>
    <property type="match status" value="1"/>
</dbReference>
<dbReference type="InterPro" id="IPR018062">
    <property type="entry name" value="HTH_AraC-typ_CS"/>
</dbReference>
<feature type="domain" description="HTH araC/xylS-type" evidence="4">
    <location>
        <begin position="148"/>
        <end position="246"/>
    </location>
</feature>
<evidence type="ECO:0000259" key="4">
    <source>
        <dbReference type="PROSITE" id="PS01124"/>
    </source>
</evidence>
<dbReference type="RefSeq" id="WP_165237377.1">
    <property type="nucleotide sequence ID" value="NZ_CP049257.1"/>
</dbReference>
<keyword evidence="6" id="KW-1185">Reference proteome</keyword>
<sequence>MTTSRVESLAAGATYDVTRGPHWVLVVEGAAVLHAGAAHPLLPGDAVLVSARQAFTLVACSDTELHVTDLAVGVPTHPLPSVLVVTDFATRHDGITALVRSCPTVAQCGPPLMSSSYANLVGAAMTESWLEDQGLPTRDDPASDAAVAAVVAAVTASPGEAWNVDRMAGLVHLSRSALGDRFRRELRLSPAEVLREARMQEARRLLQSGDAPVEQVAHAVGYGSSAAFSRAFTSQHGVPPQAWRTTAGRPGRSASATAARRLELARVGQRAS</sequence>
<keyword evidence="2" id="KW-0238">DNA-binding</keyword>
<dbReference type="InterPro" id="IPR050204">
    <property type="entry name" value="AraC_XylS_family_regulators"/>
</dbReference>
<evidence type="ECO:0000256" key="1">
    <source>
        <dbReference type="ARBA" id="ARBA00023015"/>
    </source>
</evidence>
<dbReference type="InterPro" id="IPR009057">
    <property type="entry name" value="Homeodomain-like_sf"/>
</dbReference>
<dbReference type="Proteomes" id="UP000502996">
    <property type="component" value="Chromosome"/>
</dbReference>
<dbReference type="AlphaFoldDB" id="A0A6G6WIU6"/>
<proteinExistence type="predicted"/>
<name>A0A6G6WIU6_9ACTN</name>
<evidence type="ECO:0000313" key="6">
    <source>
        <dbReference type="Proteomes" id="UP000502996"/>
    </source>
</evidence>
<keyword evidence="1" id="KW-0805">Transcription regulation</keyword>
<keyword evidence="3" id="KW-0804">Transcription</keyword>
<dbReference type="SUPFAM" id="SSF46689">
    <property type="entry name" value="Homeodomain-like"/>
    <property type="match status" value="1"/>
</dbReference>
<dbReference type="SMART" id="SM00342">
    <property type="entry name" value="HTH_ARAC"/>
    <property type="match status" value="1"/>
</dbReference>
<dbReference type="EMBL" id="CP049257">
    <property type="protein sequence ID" value="QIG45126.1"/>
    <property type="molecule type" value="Genomic_DNA"/>
</dbReference>
<dbReference type="PANTHER" id="PTHR46796">
    <property type="entry name" value="HTH-TYPE TRANSCRIPTIONAL ACTIVATOR RHAS-RELATED"/>
    <property type="match status" value="1"/>
</dbReference>
<evidence type="ECO:0000256" key="3">
    <source>
        <dbReference type="ARBA" id="ARBA00023163"/>
    </source>
</evidence>
<dbReference type="GO" id="GO:0043565">
    <property type="term" value="F:sequence-specific DNA binding"/>
    <property type="evidence" value="ECO:0007669"/>
    <property type="project" value="InterPro"/>
</dbReference>
<evidence type="ECO:0000313" key="5">
    <source>
        <dbReference type="EMBL" id="QIG45126.1"/>
    </source>
</evidence>
<dbReference type="PANTHER" id="PTHR46796:SF13">
    <property type="entry name" value="HTH-TYPE TRANSCRIPTIONAL ACTIVATOR RHAS"/>
    <property type="match status" value="1"/>
</dbReference>
<dbReference type="KEGG" id="nano:G5V58_22280"/>
<dbReference type="Pfam" id="PF12833">
    <property type="entry name" value="HTH_18"/>
    <property type="match status" value="1"/>
</dbReference>
<dbReference type="Gene3D" id="1.10.10.60">
    <property type="entry name" value="Homeodomain-like"/>
    <property type="match status" value="1"/>
</dbReference>
<gene>
    <name evidence="5" type="ORF">G5V58_22280</name>
</gene>
<evidence type="ECO:0000256" key="2">
    <source>
        <dbReference type="ARBA" id="ARBA00023125"/>
    </source>
</evidence>
<accession>A0A6G6WIU6</accession>
<reference evidence="5 6" key="1">
    <citation type="submission" date="2020-02" db="EMBL/GenBank/DDBJ databases">
        <title>Full genome sequence of Nocardioides sp. R-3366.</title>
        <authorList>
            <person name="Im W.-T."/>
        </authorList>
    </citation>
    <scope>NUCLEOTIDE SEQUENCE [LARGE SCALE GENOMIC DNA]</scope>
    <source>
        <strain evidence="5 6">R-3366</strain>
    </source>
</reference>